<reference evidence="2 3" key="1">
    <citation type="submission" date="2021-04" db="EMBL/GenBank/DDBJ databases">
        <authorList>
            <person name="Bliznina A."/>
        </authorList>
    </citation>
    <scope>NUCLEOTIDE SEQUENCE [LARGE SCALE GENOMIC DNA]</scope>
</reference>
<accession>A0ABN7SJY7</accession>
<gene>
    <name evidence="2" type="ORF">OKIOD_LOCUS9245</name>
</gene>
<evidence type="ECO:0000256" key="1">
    <source>
        <dbReference type="SAM" id="SignalP"/>
    </source>
</evidence>
<dbReference type="EMBL" id="OU015566">
    <property type="protein sequence ID" value="CAG5102817.1"/>
    <property type="molecule type" value="Genomic_DNA"/>
</dbReference>
<sequence length="67" mass="7938">MKFFKILFLVGIAFGYEFSEKYGNLDESQFKNFPMLKFLKARHSHKARQLSKLDQIKLAEQLRQNAV</sequence>
<protein>
    <submittedName>
        <fullName evidence="2">Oidioi.mRNA.OKI2018_I69.chr1.g480.t1.cds</fullName>
    </submittedName>
</protein>
<evidence type="ECO:0000313" key="3">
    <source>
        <dbReference type="Proteomes" id="UP001158576"/>
    </source>
</evidence>
<name>A0ABN7SJY7_OIKDI</name>
<dbReference type="Proteomes" id="UP001158576">
    <property type="component" value="Chromosome 1"/>
</dbReference>
<feature type="signal peptide" evidence="1">
    <location>
        <begin position="1"/>
        <end position="15"/>
    </location>
</feature>
<evidence type="ECO:0000313" key="2">
    <source>
        <dbReference type="EMBL" id="CAG5102817.1"/>
    </source>
</evidence>
<organism evidence="2 3">
    <name type="scientific">Oikopleura dioica</name>
    <name type="common">Tunicate</name>
    <dbReference type="NCBI Taxonomy" id="34765"/>
    <lineage>
        <taxon>Eukaryota</taxon>
        <taxon>Metazoa</taxon>
        <taxon>Chordata</taxon>
        <taxon>Tunicata</taxon>
        <taxon>Appendicularia</taxon>
        <taxon>Copelata</taxon>
        <taxon>Oikopleuridae</taxon>
        <taxon>Oikopleura</taxon>
    </lineage>
</organism>
<keyword evidence="1" id="KW-0732">Signal</keyword>
<proteinExistence type="predicted"/>
<feature type="chain" id="PRO_5047277812" evidence="1">
    <location>
        <begin position="16"/>
        <end position="67"/>
    </location>
</feature>
<keyword evidence="3" id="KW-1185">Reference proteome</keyword>